<dbReference type="Pfam" id="PF03992">
    <property type="entry name" value="ABM"/>
    <property type="match status" value="2"/>
</dbReference>
<sequence length="223" mass="25758">MTNPEKQAPIMRLFELEPIPSTRKTFQKVGKDNLLQAINKEEGTLVMVTCYHENSNQQVVFEIYQDESAYRQHIQTDHFQTFLDYAADGLKSPKVVILQAELLCEKAEKKIFENASTLHIRLTKISLAPENAAIFKDILNQEMPTSIAKESGVLALFCGRNLEDLSQWYFFEVYQNYEVYQKHIESEHFKKYLRDSAEIILAEELEILDGDILVSQGKAQYLS</sequence>
<protein>
    <submittedName>
        <fullName evidence="2">Antibiotic biosynthesis monooxygenase</fullName>
    </submittedName>
</protein>
<dbReference type="PROSITE" id="PS51725">
    <property type="entry name" value="ABM"/>
    <property type="match status" value="2"/>
</dbReference>
<proteinExistence type="predicted"/>
<feature type="domain" description="ABM" evidence="1">
    <location>
        <begin position="119"/>
        <end position="208"/>
    </location>
</feature>
<dbReference type="InterPro" id="IPR050744">
    <property type="entry name" value="AI-2_Isomerase_LsrG"/>
</dbReference>
<dbReference type="RefSeq" id="WP_093958938.1">
    <property type="nucleotide sequence ID" value="NZ_FZQN01000001.1"/>
</dbReference>
<dbReference type="SUPFAM" id="SSF54909">
    <property type="entry name" value="Dimeric alpha+beta barrel"/>
    <property type="match status" value="2"/>
</dbReference>
<keyword evidence="2" id="KW-0560">Oxidoreductase</keyword>
<dbReference type="Proteomes" id="UP000306241">
    <property type="component" value="Chromosome"/>
</dbReference>
<gene>
    <name evidence="2" type="ORF">NCTC10924_00467</name>
</gene>
<dbReference type="PANTHER" id="PTHR33336">
    <property type="entry name" value="QUINOL MONOOXYGENASE YGIN-RELATED"/>
    <property type="match status" value="1"/>
</dbReference>
<dbReference type="InterPro" id="IPR011008">
    <property type="entry name" value="Dimeric_a/b-barrel"/>
</dbReference>
<feature type="domain" description="ABM" evidence="1">
    <location>
        <begin position="10"/>
        <end position="98"/>
    </location>
</feature>
<name>A0A4V0GZ68_STRPO</name>
<dbReference type="EMBL" id="LR594052">
    <property type="protein sequence ID" value="VTT42044.1"/>
    <property type="molecule type" value="Genomic_DNA"/>
</dbReference>
<evidence type="ECO:0000313" key="2">
    <source>
        <dbReference type="EMBL" id="VTT42044.1"/>
    </source>
</evidence>
<reference evidence="2 3" key="1">
    <citation type="submission" date="2019-05" db="EMBL/GenBank/DDBJ databases">
        <authorList>
            <consortium name="Pathogen Informatics"/>
        </authorList>
    </citation>
    <scope>NUCLEOTIDE SEQUENCE [LARGE SCALE GENOMIC DNA]</scope>
    <source>
        <strain evidence="2 3">NCTC10924</strain>
    </source>
</reference>
<organism evidence="2 3">
    <name type="scientific">Streptococcus porcinus</name>
    <dbReference type="NCBI Taxonomy" id="1340"/>
    <lineage>
        <taxon>Bacteria</taxon>
        <taxon>Bacillati</taxon>
        <taxon>Bacillota</taxon>
        <taxon>Bacilli</taxon>
        <taxon>Lactobacillales</taxon>
        <taxon>Streptococcaceae</taxon>
        <taxon>Streptococcus</taxon>
    </lineage>
</organism>
<dbReference type="InterPro" id="IPR007138">
    <property type="entry name" value="ABM_dom"/>
</dbReference>
<evidence type="ECO:0000259" key="1">
    <source>
        <dbReference type="PROSITE" id="PS51725"/>
    </source>
</evidence>
<keyword evidence="2" id="KW-0503">Monooxygenase</keyword>
<accession>A0A4V0GZ68</accession>
<dbReference type="GO" id="GO:0004497">
    <property type="term" value="F:monooxygenase activity"/>
    <property type="evidence" value="ECO:0007669"/>
    <property type="project" value="UniProtKB-KW"/>
</dbReference>
<evidence type="ECO:0000313" key="3">
    <source>
        <dbReference type="Proteomes" id="UP000306241"/>
    </source>
</evidence>
<dbReference type="PANTHER" id="PTHR33336:SF3">
    <property type="entry name" value="ABM DOMAIN-CONTAINING PROTEIN"/>
    <property type="match status" value="1"/>
</dbReference>
<dbReference type="Gene3D" id="3.30.70.100">
    <property type="match status" value="1"/>
</dbReference>
<dbReference type="AlphaFoldDB" id="A0A4V0GZ68"/>
<dbReference type="OrthoDB" id="9812754at2"/>